<dbReference type="Proteomes" id="UP000504606">
    <property type="component" value="Unplaced"/>
</dbReference>
<name>A0A9C6X803_FRAOC</name>
<accession>A0A9C6X803</accession>
<evidence type="ECO:0000313" key="1">
    <source>
        <dbReference type="Proteomes" id="UP000504606"/>
    </source>
</evidence>
<reference evidence="2" key="1">
    <citation type="submission" date="2025-08" db="UniProtKB">
        <authorList>
            <consortium name="RefSeq"/>
        </authorList>
    </citation>
    <scope>IDENTIFICATION</scope>
    <source>
        <tissue evidence="2">Whole organism</tissue>
    </source>
</reference>
<protein>
    <submittedName>
        <fullName evidence="2">Uncharacterized protein LOC127751367 isoform X1</fullName>
    </submittedName>
</protein>
<proteinExistence type="predicted"/>
<dbReference type="PANTHER" id="PTHR10773">
    <property type="entry name" value="DNA-DIRECTED RNA POLYMERASES I, II, AND III SUBUNIT RPABC2"/>
    <property type="match status" value="1"/>
</dbReference>
<organism evidence="1 2">
    <name type="scientific">Frankliniella occidentalis</name>
    <name type="common">Western flower thrips</name>
    <name type="synonym">Euthrips occidentalis</name>
    <dbReference type="NCBI Taxonomy" id="133901"/>
    <lineage>
        <taxon>Eukaryota</taxon>
        <taxon>Metazoa</taxon>
        <taxon>Ecdysozoa</taxon>
        <taxon>Arthropoda</taxon>
        <taxon>Hexapoda</taxon>
        <taxon>Insecta</taxon>
        <taxon>Pterygota</taxon>
        <taxon>Neoptera</taxon>
        <taxon>Paraneoptera</taxon>
        <taxon>Thysanoptera</taxon>
        <taxon>Terebrantia</taxon>
        <taxon>Thripoidea</taxon>
        <taxon>Thripidae</taxon>
        <taxon>Frankliniella</taxon>
    </lineage>
</organism>
<sequence>MEFIEENGPFLSYADKFYQCEKAAGAWSWNLRVTHYNPQKPKQLQLLSGNMSGSISIDDSAWVRVNLDVRNNNQWKENAFIFDFKDKACSMISSHIPGFYHVVFDKDGKAPKSPCIIPAGVYVVNQEPIDWTFPNFPVLPYGHYQFKIRIGYLSSESNIPDVAMRSRNMTVEDARSCISSCQHQEPFFDQCTSPSTSSWDGIFEASDLLRDNTTVSKRPTIVKRALFCNQEKGDNSGMLFASSSANTSLETLLRFFYPSHLKVLQAKVALNSGKYHLSSRGKERLARHIRQPCHASCKRCEKPKLTDDERRSIFNKFWSLNGHEQQWKFISDSVMLSLPKRKSASIGAKGAKTNTRSYYFNTSSKPKRLYKTMFKNTLCICDSWIDNALSHFSNGTHIPDMRGKAYKKIKIKEEQS</sequence>
<keyword evidence="1" id="KW-1185">Reference proteome</keyword>
<evidence type="ECO:0000313" key="2">
    <source>
        <dbReference type="RefSeq" id="XP_052130794.1"/>
    </source>
</evidence>
<dbReference type="GeneID" id="127751367"/>
<dbReference type="AlphaFoldDB" id="A0A9C6X803"/>
<dbReference type="OrthoDB" id="6136790at2759"/>
<dbReference type="PANTHER" id="PTHR10773:SF19">
    <property type="match status" value="1"/>
</dbReference>
<gene>
    <name evidence="2" type="primary">LOC127751367</name>
</gene>
<dbReference type="KEGG" id="foc:127751367"/>
<dbReference type="RefSeq" id="XP_052130794.1">
    <property type="nucleotide sequence ID" value="XM_052274834.1"/>
</dbReference>